<dbReference type="Proteomes" id="UP000594262">
    <property type="component" value="Unplaced"/>
</dbReference>
<dbReference type="GeneID" id="136803318"/>
<reference evidence="3" key="1">
    <citation type="submission" date="2021-01" db="UniProtKB">
        <authorList>
            <consortium name="EnsemblMetazoa"/>
        </authorList>
    </citation>
    <scope>IDENTIFICATION</scope>
</reference>
<protein>
    <recommendedName>
        <fullName evidence="2">Apple domain-containing protein</fullName>
    </recommendedName>
</protein>
<dbReference type="SUPFAM" id="SSF57414">
    <property type="entry name" value="Hairpin loop containing domain-like"/>
    <property type="match status" value="1"/>
</dbReference>
<dbReference type="InterPro" id="IPR000742">
    <property type="entry name" value="EGF"/>
</dbReference>
<evidence type="ECO:0000259" key="2">
    <source>
        <dbReference type="PROSITE" id="PS50948"/>
    </source>
</evidence>
<dbReference type="EnsemblMetazoa" id="CLYHEMT018705.1">
    <property type="protein sequence ID" value="CLYHEMP018705.1"/>
    <property type="gene ID" value="CLYHEMG018705"/>
</dbReference>
<dbReference type="InterPro" id="IPR003609">
    <property type="entry name" value="Pan_app"/>
</dbReference>
<accession>A0A7M5X6U6</accession>
<dbReference type="RefSeq" id="XP_066916144.1">
    <property type="nucleotide sequence ID" value="XM_067060043.1"/>
</dbReference>
<organism evidence="3 4">
    <name type="scientific">Clytia hemisphaerica</name>
    <dbReference type="NCBI Taxonomy" id="252671"/>
    <lineage>
        <taxon>Eukaryota</taxon>
        <taxon>Metazoa</taxon>
        <taxon>Cnidaria</taxon>
        <taxon>Hydrozoa</taxon>
        <taxon>Hydroidolina</taxon>
        <taxon>Leptothecata</taxon>
        <taxon>Obeliida</taxon>
        <taxon>Clytiidae</taxon>
        <taxon>Clytia</taxon>
    </lineage>
</organism>
<dbReference type="AlphaFoldDB" id="A0A7M5X6U6"/>
<dbReference type="Gene3D" id="3.50.4.10">
    <property type="entry name" value="Hepatocyte Growth Factor"/>
    <property type="match status" value="1"/>
</dbReference>
<evidence type="ECO:0000313" key="3">
    <source>
        <dbReference type="EnsemblMetazoa" id="CLYHEMP018705.1"/>
    </source>
</evidence>
<dbReference type="OrthoDB" id="6430118at2759"/>
<feature type="domain" description="Apple" evidence="2">
    <location>
        <begin position="25"/>
        <end position="109"/>
    </location>
</feature>
<keyword evidence="4" id="KW-1185">Reference proteome</keyword>
<evidence type="ECO:0000313" key="4">
    <source>
        <dbReference type="Proteomes" id="UP000594262"/>
    </source>
</evidence>
<dbReference type="PROSITE" id="PS00022">
    <property type="entry name" value="EGF_1"/>
    <property type="match status" value="1"/>
</dbReference>
<evidence type="ECO:0000256" key="1">
    <source>
        <dbReference type="SAM" id="SignalP"/>
    </source>
</evidence>
<sequence>MRLVLLSIVFIPNFIFCQITRLPQCDKYGATFKVSKRKIKDRGNESNGRLSEELDVKSKERCSTLCIENATCKSAFYKSDKRKCHLYDKKFDESELVEDRNGAYYLWMGGKSQDDSLHGHACAESKCNVNTTERCEETCEQPNGYICHCLTGFEGEFCDGGMEACLSECGKHCGNTLMEKGSYQKYDCIHACKMRDLGLDKEACKVECQRLNPVSGCNPIVLGYTFNLCVHGFNPTNCSGNTAYPQRTGNPPIEHCKLGCDTY</sequence>
<name>A0A7M5X6U6_9CNID</name>
<proteinExistence type="predicted"/>
<feature type="signal peptide" evidence="1">
    <location>
        <begin position="1"/>
        <end position="17"/>
    </location>
</feature>
<dbReference type="PROSITE" id="PS50948">
    <property type="entry name" value="PAN"/>
    <property type="match status" value="1"/>
</dbReference>
<feature type="chain" id="PRO_5029864175" description="Apple domain-containing protein" evidence="1">
    <location>
        <begin position="18"/>
        <end position="263"/>
    </location>
</feature>
<dbReference type="PROSITE" id="PS01186">
    <property type="entry name" value="EGF_2"/>
    <property type="match status" value="1"/>
</dbReference>
<dbReference type="Pfam" id="PF00024">
    <property type="entry name" value="PAN_1"/>
    <property type="match status" value="1"/>
</dbReference>
<keyword evidence="1" id="KW-0732">Signal</keyword>